<dbReference type="AlphaFoldDB" id="A0A7J7VE99"/>
<organism evidence="3 4">
    <name type="scientific">Rhinolophus ferrumequinum</name>
    <name type="common">Greater horseshoe bat</name>
    <dbReference type="NCBI Taxonomy" id="59479"/>
    <lineage>
        <taxon>Eukaryota</taxon>
        <taxon>Metazoa</taxon>
        <taxon>Chordata</taxon>
        <taxon>Craniata</taxon>
        <taxon>Vertebrata</taxon>
        <taxon>Euteleostomi</taxon>
        <taxon>Mammalia</taxon>
        <taxon>Eutheria</taxon>
        <taxon>Laurasiatheria</taxon>
        <taxon>Chiroptera</taxon>
        <taxon>Yinpterochiroptera</taxon>
        <taxon>Rhinolophoidea</taxon>
        <taxon>Rhinolophidae</taxon>
        <taxon>Rhinolophinae</taxon>
        <taxon>Rhinolophus</taxon>
    </lineage>
</organism>
<protein>
    <submittedName>
        <fullName evidence="3">Uncharacterized protein</fullName>
    </submittedName>
</protein>
<accession>A0A7J7VE99</accession>
<keyword evidence="2" id="KW-0472">Membrane</keyword>
<reference evidence="3 4" key="1">
    <citation type="journal article" date="2020" name="Nature">
        <title>Six reference-quality genomes reveal evolution of bat adaptations.</title>
        <authorList>
            <person name="Jebb D."/>
            <person name="Huang Z."/>
            <person name="Pippel M."/>
            <person name="Hughes G.M."/>
            <person name="Lavrichenko K."/>
            <person name="Devanna P."/>
            <person name="Winkler S."/>
            <person name="Jermiin L.S."/>
            <person name="Skirmuntt E.C."/>
            <person name="Katzourakis A."/>
            <person name="Burkitt-Gray L."/>
            <person name="Ray D.A."/>
            <person name="Sullivan K.A.M."/>
            <person name="Roscito J.G."/>
            <person name="Kirilenko B.M."/>
            <person name="Davalos L.M."/>
            <person name="Corthals A.P."/>
            <person name="Power M.L."/>
            <person name="Jones G."/>
            <person name="Ransome R.D."/>
            <person name="Dechmann D.K.N."/>
            <person name="Locatelli A.G."/>
            <person name="Puechmaille S.J."/>
            <person name="Fedrigo O."/>
            <person name="Jarvis E.D."/>
            <person name="Hiller M."/>
            <person name="Vernes S.C."/>
            <person name="Myers E.W."/>
            <person name="Teeling E.C."/>
        </authorList>
    </citation>
    <scope>NUCLEOTIDE SEQUENCE [LARGE SCALE GENOMIC DNA]</scope>
    <source>
        <strain evidence="3">MRhiFer1</strain>
        <tissue evidence="3">Lung</tissue>
    </source>
</reference>
<name>A0A7J7VE99_RHIFE</name>
<dbReference type="EMBL" id="JACAGC010000013">
    <property type="protein sequence ID" value="KAF6323350.1"/>
    <property type="molecule type" value="Genomic_DNA"/>
</dbReference>
<keyword evidence="2" id="KW-1133">Transmembrane helix</keyword>
<feature type="region of interest" description="Disordered" evidence="1">
    <location>
        <begin position="42"/>
        <end position="62"/>
    </location>
</feature>
<gene>
    <name evidence="3" type="ORF">mRhiFer1_008333</name>
</gene>
<evidence type="ECO:0000313" key="3">
    <source>
        <dbReference type="EMBL" id="KAF6323350.1"/>
    </source>
</evidence>
<feature type="transmembrane region" description="Helical" evidence="2">
    <location>
        <begin position="116"/>
        <end position="134"/>
    </location>
</feature>
<evidence type="ECO:0000256" key="1">
    <source>
        <dbReference type="SAM" id="MobiDB-lite"/>
    </source>
</evidence>
<dbReference type="Proteomes" id="UP000585614">
    <property type="component" value="Unassembled WGS sequence"/>
</dbReference>
<evidence type="ECO:0000256" key="2">
    <source>
        <dbReference type="SAM" id="Phobius"/>
    </source>
</evidence>
<sequence length="154" mass="17432">MGGTFLGFLRAVLWPRPGGPALNSAGPVAEASLRRQPHLTSSLKRDPYIPPTSPDPPQQAQRCSVPLWGGTATKPAHSQRVLLGCRPLRMLAVQRSCIPCFQSVRVMVYFSRFKKFGLFFFLFFFFFSLPPHLLTVFSRLHAYLINLNNWQNLI</sequence>
<comment type="caution">
    <text evidence="3">The sequence shown here is derived from an EMBL/GenBank/DDBJ whole genome shotgun (WGS) entry which is preliminary data.</text>
</comment>
<feature type="compositionally biased region" description="Pro residues" evidence="1">
    <location>
        <begin position="48"/>
        <end position="57"/>
    </location>
</feature>
<proteinExistence type="predicted"/>
<keyword evidence="2" id="KW-0812">Transmembrane</keyword>
<evidence type="ECO:0000313" key="4">
    <source>
        <dbReference type="Proteomes" id="UP000585614"/>
    </source>
</evidence>